<feature type="compositionally biased region" description="Basic residues" evidence="1">
    <location>
        <begin position="61"/>
        <end position="70"/>
    </location>
</feature>
<evidence type="ECO:0000256" key="1">
    <source>
        <dbReference type="SAM" id="MobiDB-lite"/>
    </source>
</evidence>
<evidence type="ECO:0000313" key="2">
    <source>
        <dbReference type="EMBL" id="KAJ7019492.1"/>
    </source>
</evidence>
<keyword evidence="3" id="KW-1185">Reference proteome</keyword>
<evidence type="ECO:0000313" key="3">
    <source>
        <dbReference type="Proteomes" id="UP001218188"/>
    </source>
</evidence>
<dbReference type="AlphaFoldDB" id="A0AAD6WNP4"/>
<comment type="caution">
    <text evidence="2">The sequence shown here is derived from an EMBL/GenBank/DDBJ whole genome shotgun (WGS) entry which is preliminary data.</text>
</comment>
<sequence>MPSDTGDDGSGVQVVLKDTVTAALPPSVSAQQAALLRFKPSSRDVISGIAPHVFDDQRSSYRPRRRRQRRPSPESRRRSVSPPPHRSPLRLSVVISVEDHGASIIQPKAEDSIVLEVYAAQQSASLSLPLSSVTRTTPISATKNKPKHSTFNIPRVLKTFVLRLK</sequence>
<name>A0AAD6WNP4_9AGAR</name>
<dbReference type="Proteomes" id="UP001218188">
    <property type="component" value="Unassembled WGS sequence"/>
</dbReference>
<gene>
    <name evidence="2" type="ORF">C8F04DRAFT_333645</name>
</gene>
<proteinExistence type="predicted"/>
<reference evidence="2" key="1">
    <citation type="submission" date="2023-03" db="EMBL/GenBank/DDBJ databases">
        <title>Massive genome expansion in bonnet fungi (Mycena s.s.) driven by repeated elements and novel gene families across ecological guilds.</title>
        <authorList>
            <consortium name="Lawrence Berkeley National Laboratory"/>
            <person name="Harder C.B."/>
            <person name="Miyauchi S."/>
            <person name="Viragh M."/>
            <person name="Kuo A."/>
            <person name="Thoen E."/>
            <person name="Andreopoulos B."/>
            <person name="Lu D."/>
            <person name="Skrede I."/>
            <person name="Drula E."/>
            <person name="Henrissat B."/>
            <person name="Morin E."/>
            <person name="Kohler A."/>
            <person name="Barry K."/>
            <person name="LaButti K."/>
            <person name="Morin E."/>
            <person name="Salamov A."/>
            <person name="Lipzen A."/>
            <person name="Mereny Z."/>
            <person name="Hegedus B."/>
            <person name="Baldrian P."/>
            <person name="Stursova M."/>
            <person name="Weitz H."/>
            <person name="Taylor A."/>
            <person name="Grigoriev I.V."/>
            <person name="Nagy L.G."/>
            <person name="Martin F."/>
            <person name="Kauserud H."/>
        </authorList>
    </citation>
    <scope>NUCLEOTIDE SEQUENCE</scope>
    <source>
        <strain evidence="2">CBHHK200</strain>
    </source>
</reference>
<protein>
    <submittedName>
        <fullName evidence="2">Uncharacterized protein</fullName>
    </submittedName>
</protein>
<dbReference type="EMBL" id="JARJCM010000291">
    <property type="protein sequence ID" value="KAJ7019492.1"/>
    <property type="molecule type" value="Genomic_DNA"/>
</dbReference>
<accession>A0AAD6WNP4</accession>
<feature type="region of interest" description="Disordered" evidence="1">
    <location>
        <begin position="47"/>
        <end position="88"/>
    </location>
</feature>
<organism evidence="2 3">
    <name type="scientific">Mycena alexandri</name>
    <dbReference type="NCBI Taxonomy" id="1745969"/>
    <lineage>
        <taxon>Eukaryota</taxon>
        <taxon>Fungi</taxon>
        <taxon>Dikarya</taxon>
        <taxon>Basidiomycota</taxon>
        <taxon>Agaricomycotina</taxon>
        <taxon>Agaricomycetes</taxon>
        <taxon>Agaricomycetidae</taxon>
        <taxon>Agaricales</taxon>
        <taxon>Marasmiineae</taxon>
        <taxon>Mycenaceae</taxon>
        <taxon>Mycena</taxon>
    </lineage>
</organism>